<gene>
    <name evidence="2" type="ORF">SAY87_030566</name>
</gene>
<dbReference type="AlphaFoldDB" id="A0AAN7KPN9"/>
<sequence>MRKGHFSIVHPADESPNSSLNSSGIIFPNGDRLNGKAIVRTRQGSTAFTSPPPAGRGSSSHSPNSTKL</sequence>
<feature type="compositionally biased region" description="Polar residues" evidence="1">
    <location>
        <begin position="57"/>
        <end position="68"/>
    </location>
</feature>
<evidence type="ECO:0000256" key="1">
    <source>
        <dbReference type="SAM" id="MobiDB-lite"/>
    </source>
</evidence>
<protein>
    <submittedName>
        <fullName evidence="2">Uncharacterized protein</fullName>
    </submittedName>
</protein>
<feature type="compositionally biased region" description="Polar residues" evidence="1">
    <location>
        <begin position="15"/>
        <end position="24"/>
    </location>
</feature>
<accession>A0AAN7KPN9</accession>
<proteinExistence type="predicted"/>
<organism evidence="2 3">
    <name type="scientific">Trapa incisa</name>
    <dbReference type="NCBI Taxonomy" id="236973"/>
    <lineage>
        <taxon>Eukaryota</taxon>
        <taxon>Viridiplantae</taxon>
        <taxon>Streptophyta</taxon>
        <taxon>Embryophyta</taxon>
        <taxon>Tracheophyta</taxon>
        <taxon>Spermatophyta</taxon>
        <taxon>Magnoliopsida</taxon>
        <taxon>eudicotyledons</taxon>
        <taxon>Gunneridae</taxon>
        <taxon>Pentapetalae</taxon>
        <taxon>rosids</taxon>
        <taxon>malvids</taxon>
        <taxon>Myrtales</taxon>
        <taxon>Lythraceae</taxon>
        <taxon>Trapa</taxon>
    </lineage>
</organism>
<feature type="region of interest" description="Disordered" evidence="1">
    <location>
        <begin position="1"/>
        <end position="68"/>
    </location>
</feature>
<name>A0AAN7KPN9_9MYRT</name>
<keyword evidence="3" id="KW-1185">Reference proteome</keyword>
<comment type="caution">
    <text evidence="2">The sequence shown here is derived from an EMBL/GenBank/DDBJ whole genome shotgun (WGS) entry which is preliminary data.</text>
</comment>
<evidence type="ECO:0000313" key="3">
    <source>
        <dbReference type="Proteomes" id="UP001345219"/>
    </source>
</evidence>
<dbReference type="Proteomes" id="UP001345219">
    <property type="component" value="Chromosome 24"/>
</dbReference>
<reference evidence="2 3" key="1">
    <citation type="journal article" date="2023" name="Hortic Res">
        <title>Pangenome of water caltrop reveals structural variations and asymmetric subgenome divergence after allopolyploidization.</title>
        <authorList>
            <person name="Zhang X."/>
            <person name="Chen Y."/>
            <person name="Wang L."/>
            <person name="Yuan Y."/>
            <person name="Fang M."/>
            <person name="Shi L."/>
            <person name="Lu R."/>
            <person name="Comes H.P."/>
            <person name="Ma Y."/>
            <person name="Chen Y."/>
            <person name="Huang G."/>
            <person name="Zhou Y."/>
            <person name="Zheng Z."/>
            <person name="Qiu Y."/>
        </authorList>
    </citation>
    <scope>NUCLEOTIDE SEQUENCE [LARGE SCALE GENOMIC DNA]</scope>
    <source>
        <tissue evidence="2">Roots</tissue>
    </source>
</reference>
<evidence type="ECO:0000313" key="2">
    <source>
        <dbReference type="EMBL" id="KAK4770034.1"/>
    </source>
</evidence>
<dbReference type="EMBL" id="JAXIOK010000005">
    <property type="protein sequence ID" value="KAK4770034.1"/>
    <property type="molecule type" value="Genomic_DNA"/>
</dbReference>